<dbReference type="InterPro" id="IPR047794">
    <property type="entry name" value="C45_proenzyme-like"/>
</dbReference>
<dbReference type="RefSeq" id="WP_078980500.1">
    <property type="nucleotide sequence ID" value="NZ_MWQN01000002.1"/>
</dbReference>
<keyword evidence="4" id="KW-1185">Reference proteome</keyword>
<gene>
    <name evidence="3" type="ORF">B4N89_35095</name>
</gene>
<dbReference type="Gene3D" id="1.10.10.2120">
    <property type="match status" value="1"/>
</dbReference>
<dbReference type="STRING" id="159449.B4N89_35095"/>
<accession>A0A1T3NRB1</accession>
<comment type="caution">
    <text evidence="3">The sequence shown here is derived from an EMBL/GenBank/DDBJ whole genome shotgun (WGS) entry which is preliminary data.</text>
</comment>
<evidence type="ECO:0000259" key="2">
    <source>
        <dbReference type="Pfam" id="PF03417"/>
    </source>
</evidence>
<name>A0A1T3NRB1_9ACTN</name>
<dbReference type="NCBIfam" id="NF040521">
    <property type="entry name" value="C45_proenzyme"/>
    <property type="match status" value="1"/>
</dbReference>
<feature type="compositionally biased region" description="Polar residues" evidence="1">
    <location>
        <begin position="356"/>
        <end position="365"/>
    </location>
</feature>
<reference evidence="3 4" key="1">
    <citation type="submission" date="2017-03" db="EMBL/GenBank/DDBJ databases">
        <title>Draft genome sequence of Streptomyces scabrisporus NF3, endophyte isolated from Amphipterygium adstringens.</title>
        <authorList>
            <person name="Vazquez M."/>
            <person name="Ceapa C.D."/>
            <person name="Rodriguez Luna D."/>
            <person name="Sanchez Esquivel S."/>
        </authorList>
    </citation>
    <scope>NUCLEOTIDE SEQUENCE [LARGE SCALE GENOMIC DNA]</scope>
    <source>
        <strain evidence="3 4">NF3</strain>
    </source>
</reference>
<dbReference type="Proteomes" id="UP000190037">
    <property type="component" value="Unassembled WGS sequence"/>
</dbReference>
<organism evidence="3 4">
    <name type="scientific">Embleya scabrispora</name>
    <dbReference type="NCBI Taxonomy" id="159449"/>
    <lineage>
        <taxon>Bacteria</taxon>
        <taxon>Bacillati</taxon>
        <taxon>Actinomycetota</taxon>
        <taxon>Actinomycetes</taxon>
        <taxon>Kitasatosporales</taxon>
        <taxon>Streptomycetaceae</taxon>
        <taxon>Embleya</taxon>
    </lineage>
</organism>
<evidence type="ECO:0000256" key="1">
    <source>
        <dbReference type="SAM" id="MobiDB-lite"/>
    </source>
</evidence>
<dbReference type="AlphaFoldDB" id="A0A1T3NRB1"/>
<sequence length="365" mass="39494">MTADTLAVPVVRARGDAFACGRRHGAERAESLRAFLDDGMARLNRVGTNRVSWATLRPVLDAYRVEIEARTPLLAEELRGLAEGAGLDADEALLLQIRREVMGYQRIPTMGDCTTYAVAGAAGPVLAQTVDLNGDLDDQICVLDIARTGSPRRVLVLGFGGLLGYLGINSDGLAVGLNLVLGGRWRPGLPPYLAIRHLLDSAADVDEAVRILRTLKLASSRNLVLCDARKTAWVEILDDEQRVNVSSTSMHTNHFLHPDFLASDELNVFARNFSRQRLDACRTRVGELPPDAGVEAHFALLSRAPIRVEGNGDIRRERTVAAVVLRPDLGELHVRPGDPALNRTHSFSLRAPATPGGSTSAEVIA</sequence>
<evidence type="ECO:0000313" key="4">
    <source>
        <dbReference type="Proteomes" id="UP000190037"/>
    </source>
</evidence>
<dbReference type="EMBL" id="MWQN01000002">
    <property type="protein sequence ID" value="OPC79284.1"/>
    <property type="molecule type" value="Genomic_DNA"/>
</dbReference>
<dbReference type="OrthoDB" id="8109453at2"/>
<dbReference type="Gene3D" id="3.60.60.10">
    <property type="entry name" value="Penicillin V Acylase, Chain A"/>
    <property type="match status" value="1"/>
</dbReference>
<dbReference type="InterPro" id="IPR047801">
    <property type="entry name" value="Peptidase_C45"/>
</dbReference>
<dbReference type="Pfam" id="PF03417">
    <property type="entry name" value="AAT"/>
    <property type="match status" value="1"/>
</dbReference>
<dbReference type="PANTHER" id="PTHR34180">
    <property type="entry name" value="PEPTIDASE C45"/>
    <property type="match status" value="1"/>
</dbReference>
<feature type="region of interest" description="Disordered" evidence="1">
    <location>
        <begin position="343"/>
        <end position="365"/>
    </location>
</feature>
<feature type="domain" description="Peptidase C45 hydrolase" evidence="2">
    <location>
        <begin position="123"/>
        <end position="264"/>
    </location>
</feature>
<evidence type="ECO:0000313" key="3">
    <source>
        <dbReference type="EMBL" id="OPC79284.1"/>
    </source>
</evidence>
<dbReference type="PANTHER" id="PTHR34180:SF1">
    <property type="entry name" value="BETA-ALANYL-DOPAMINE_CARCININE HYDROLASE"/>
    <property type="match status" value="1"/>
</dbReference>
<proteinExistence type="predicted"/>
<protein>
    <submittedName>
        <fullName evidence="3">Peptidase C45</fullName>
    </submittedName>
</protein>
<dbReference type="InterPro" id="IPR005079">
    <property type="entry name" value="Peptidase_C45_hydrolase"/>
</dbReference>